<evidence type="ECO:0000313" key="2">
    <source>
        <dbReference type="Proteomes" id="UP000789525"/>
    </source>
</evidence>
<dbReference type="EMBL" id="CAJVPT010014403">
    <property type="protein sequence ID" value="CAG8603843.1"/>
    <property type="molecule type" value="Genomic_DNA"/>
</dbReference>
<keyword evidence="2" id="KW-1185">Reference proteome</keyword>
<comment type="caution">
    <text evidence="1">The sequence shown here is derived from an EMBL/GenBank/DDBJ whole genome shotgun (WGS) entry which is preliminary data.</text>
</comment>
<feature type="non-terminal residue" evidence="1">
    <location>
        <position position="1"/>
    </location>
</feature>
<sequence length="62" mass="6920">VVGIKFGRERGGAIFGKGYGERWRFKRGESRDGGLVVVIHKGWGNRTSETEDSSYRVDSRGC</sequence>
<gene>
    <name evidence="1" type="ORF">ACOLOM_LOCUS6774</name>
</gene>
<dbReference type="Proteomes" id="UP000789525">
    <property type="component" value="Unassembled WGS sequence"/>
</dbReference>
<reference evidence="1" key="1">
    <citation type="submission" date="2021-06" db="EMBL/GenBank/DDBJ databases">
        <authorList>
            <person name="Kallberg Y."/>
            <person name="Tangrot J."/>
            <person name="Rosling A."/>
        </authorList>
    </citation>
    <scope>NUCLEOTIDE SEQUENCE</scope>
    <source>
        <strain evidence="1">CL356</strain>
    </source>
</reference>
<name>A0ACA9MRF0_9GLOM</name>
<proteinExistence type="predicted"/>
<protein>
    <submittedName>
        <fullName evidence="1">10230_t:CDS:1</fullName>
    </submittedName>
</protein>
<accession>A0ACA9MRF0</accession>
<evidence type="ECO:0000313" key="1">
    <source>
        <dbReference type="EMBL" id="CAG8603843.1"/>
    </source>
</evidence>
<organism evidence="1 2">
    <name type="scientific">Acaulospora colombiana</name>
    <dbReference type="NCBI Taxonomy" id="27376"/>
    <lineage>
        <taxon>Eukaryota</taxon>
        <taxon>Fungi</taxon>
        <taxon>Fungi incertae sedis</taxon>
        <taxon>Mucoromycota</taxon>
        <taxon>Glomeromycotina</taxon>
        <taxon>Glomeromycetes</taxon>
        <taxon>Diversisporales</taxon>
        <taxon>Acaulosporaceae</taxon>
        <taxon>Acaulospora</taxon>
    </lineage>
</organism>